<dbReference type="GO" id="GO:0009055">
    <property type="term" value="F:electron transfer activity"/>
    <property type="evidence" value="ECO:0007669"/>
    <property type="project" value="InterPro"/>
</dbReference>
<reference evidence="2" key="1">
    <citation type="submission" date="2020-07" db="EMBL/GenBank/DDBJ databases">
        <title>Methanobacterium. sp. MethCan genome.</title>
        <authorList>
            <person name="Postec A."/>
            <person name="Quemeneur M."/>
        </authorList>
    </citation>
    <scope>NUCLEOTIDE SEQUENCE</scope>
    <source>
        <strain evidence="2">MethCAN</strain>
    </source>
</reference>
<gene>
    <name evidence="2" type="ORF">HYG87_08435</name>
</gene>
<dbReference type="Proteomes" id="UP000681041">
    <property type="component" value="Chromosome"/>
</dbReference>
<proteinExistence type="predicted"/>
<name>A0A8T8K5H0_9EURY</name>
<dbReference type="KEGG" id="meme:HYG87_08435"/>
<organism evidence="2 3">
    <name type="scientific">Methanobacterium alkalithermotolerans</name>
    <dbReference type="NCBI Taxonomy" id="2731220"/>
    <lineage>
        <taxon>Archaea</taxon>
        <taxon>Methanobacteriati</taxon>
        <taxon>Methanobacteriota</taxon>
        <taxon>Methanomada group</taxon>
        <taxon>Methanobacteria</taxon>
        <taxon>Methanobacteriales</taxon>
        <taxon>Methanobacteriaceae</taxon>
        <taxon>Methanobacterium</taxon>
    </lineage>
</organism>
<keyword evidence="3" id="KW-1185">Reference proteome</keyword>
<dbReference type="InterPro" id="IPR029039">
    <property type="entry name" value="Flavoprotein-like_sf"/>
</dbReference>
<dbReference type="Gene3D" id="3.40.50.360">
    <property type="match status" value="1"/>
</dbReference>
<evidence type="ECO:0000313" key="3">
    <source>
        <dbReference type="Proteomes" id="UP000681041"/>
    </source>
</evidence>
<dbReference type="PROSITE" id="PS00201">
    <property type="entry name" value="FLAVODOXIN"/>
    <property type="match status" value="1"/>
</dbReference>
<dbReference type="GeneID" id="64820786"/>
<dbReference type="PANTHER" id="PTHR39201">
    <property type="entry name" value="EXPORTED PROTEIN-RELATED"/>
    <property type="match status" value="1"/>
</dbReference>
<dbReference type="SUPFAM" id="SSF52218">
    <property type="entry name" value="Flavoproteins"/>
    <property type="match status" value="1"/>
</dbReference>
<dbReference type="Pfam" id="PF12682">
    <property type="entry name" value="Flavodoxin_4"/>
    <property type="match status" value="1"/>
</dbReference>
<dbReference type="RefSeq" id="WP_211532740.1">
    <property type="nucleotide sequence ID" value="NZ_CP058560.1"/>
</dbReference>
<dbReference type="InterPro" id="IPR001226">
    <property type="entry name" value="Flavodoxin_CS"/>
</dbReference>
<dbReference type="PANTHER" id="PTHR39201:SF1">
    <property type="entry name" value="FLAVODOXIN-LIKE DOMAIN-CONTAINING PROTEIN"/>
    <property type="match status" value="1"/>
</dbReference>
<evidence type="ECO:0000259" key="1">
    <source>
        <dbReference type="Pfam" id="PF12682"/>
    </source>
</evidence>
<dbReference type="InterPro" id="IPR008254">
    <property type="entry name" value="Flavodoxin/NO_synth"/>
</dbReference>
<feature type="domain" description="Flavodoxin-like" evidence="1">
    <location>
        <begin position="2"/>
        <end position="118"/>
    </location>
</feature>
<dbReference type="OrthoDB" id="73155at2157"/>
<sequence length="157" mass="17612">MKALVVYYSRTGNTRDVAQDVARELNCDLEEIYDTQKRSGIIGWLKSGYQANRGKYTIIKELEKNPASYDLVIIGTPVWAGKPAVPVSTFLRDYRDELNNVAFFCTLKASGSESALQAMAELSGKTPVETMVIEESEIKQKTCDCKLEPFVRDVVDF</sequence>
<accession>A0A8T8K5H0</accession>
<evidence type="ECO:0000313" key="2">
    <source>
        <dbReference type="EMBL" id="QUH23784.1"/>
    </source>
</evidence>
<dbReference type="EMBL" id="CP058560">
    <property type="protein sequence ID" value="QUH23784.1"/>
    <property type="molecule type" value="Genomic_DNA"/>
</dbReference>
<dbReference type="AlphaFoldDB" id="A0A8T8K5H0"/>
<protein>
    <submittedName>
        <fullName evidence="2">Flavodoxin</fullName>
    </submittedName>
</protein>
<dbReference type="GO" id="GO:0010181">
    <property type="term" value="F:FMN binding"/>
    <property type="evidence" value="ECO:0007669"/>
    <property type="project" value="InterPro"/>
</dbReference>